<sequence>MGIITVMTARHWPLFALTLRTERLELRLPTLAELDELAQVAAEGVHDPEQMPFQVPWTDALPQQRARSVMQYHWLKLAEWTPAAWSLQLAVFEAGRVVGVQEVGARDFAVTREVKTGSWLGRAHQGRGIGTEMRAAVLELAFAGLGAQVARTSVFSDNERSMAVSRRLGYRGDGGFRIGVQGRMVNGHRLVLERSDWEHHRRGRTCIDALDACKERFGLR</sequence>
<dbReference type="AlphaFoldDB" id="A0A9W6P541"/>
<dbReference type="PROSITE" id="PS51186">
    <property type="entry name" value="GNAT"/>
    <property type="match status" value="1"/>
</dbReference>
<keyword evidence="3" id="KW-1185">Reference proteome</keyword>
<comment type="caution">
    <text evidence="2">The sequence shown here is derived from an EMBL/GenBank/DDBJ whole genome shotgun (WGS) entry which is preliminary data.</text>
</comment>
<gene>
    <name evidence="2" type="ORF">Nans01_15920</name>
</gene>
<dbReference type="GO" id="GO:0008999">
    <property type="term" value="F:protein-N-terminal-alanine acetyltransferase activity"/>
    <property type="evidence" value="ECO:0007669"/>
    <property type="project" value="TreeGrafter"/>
</dbReference>
<dbReference type="Proteomes" id="UP001165092">
    <property type="component" value="Unassembled WGS sequence"/>
</dbReference>
<dbReference type="InterPro" id="IPR051908">
    <property type="entry name" value="Ribosomal_N-acetyltransferase"/>
</dbReference>
<evidence type="ECO:0000259" key="1">
    <source>
        <dbReference type="PROSITE" id="PS51186"/>
    </source>
</evidence>
<organism evidence="2 3">
    <name type="scientific">Nocardiopsis ansamitocini</name>
    <dbReference type="NCBI Taxonomy" id="1670832"/>
    <lineage>
        <taxon>Bacteria</taxon>
        <taxon>Bacillati</taxon>
        <taxon>Actinomycetota</taxon>
        <taxon>Actinomycetes</taxon>
        <taxon>Streptosporangiales</taxon>
        <taxon>Nocardiopsidaceae</taxon>
        <taxon>Nocardiopsis</taxon>
    </lineage>
</organism>
<proteinExistence type="predicted"/>
<dbReference type="GO" id="GO:0005737">
    <property type="term" value="C:cytoplasm"/>
    <property type="evidence" value="ECO:0007669"/>
    <property type="project" value="TreeGrafter"/>
</dbReference>
<dbReference type="Pfam" id="PF13302">
    <property type="entry name" value="Acetyltransf_3"/>
    <property type="match status" value="1"/>
</dbReference>
<feature type="domain" description="N-acetyltransferase" evidence="1">
    <location>
        <begin position="48"/>
        <end position="191"/>
    </location>
</feature>
<accession>A0A9W6P541</accession>
<reference evidence="2" key="1">
    <citation type="submission" date="2023-02" db="EMBL/GenBank/DDBJ databases">
        <title>Nocardiopsis ansamitocini NBRC 112285.</title>
        <authorList>
            <person name="Ichikawa N."/>
            <person name="Sato H."/>
            <person name="Tonouchi N."/>
        </authorList>
    </citation>
    <scope>NUCLEOTIDE SEQUENCE</scope>
    <source>
        <strain evidence="2">NBRC 112285</strain>
    </source>
</reference>
<dbReference type="PANTHER" id="PTHR43441">
    <property type="entry name" value="RIBOSOMAL-PROTEIN-SERINE ACETYLTRANSFERASE"/>
    <property type="match status" value="1"/>
</dbReference>
<dbReference type="InterPro" id="IPR000182">
    <property type="entry name" value="GNAT_dom"/>
</dbReference>
<dbReference type="Gene3D" id="3.40.630.30">
    <property type="match status" value="1"/>
</dbReference>
<name>A0A9W6P541_9ACTN</name>
<dbReference type="InterPro" id="IPR016181">
    <property type="entry name" value="Acyl_CoA_acyltransferase"/>
</dbReference>
<dbReference type="GO" id="GO:1990189">
    <property type="term" value="F:protein N-terminal-serine acetyltransferase activity"/>
    <property type="evidence" value="ECO:0007669"/>
    <property type="project" value="TreeGrafter"/>
</dbReference>
<protein>
    <submittedName>
        <fullName evidence="2">Succinyl-CoA transferase</fullName>
    </submittedName>
</protein>
<evidence type="ECO:0000313" key="3">
    <source>
        <dbReference type="Proteomes" id="UP001165092"/>
    </source>
</evidence>
<dbReference type="SUPFAM" id="SSF55729">
    <property type="entry name" value="Acyl-CoA N-acyltransferases (Nat)"/>
    <property type="match status" value="1"/>
</dbReference>
<dbReference type="EMBL" id="BSQG01000002">
    <property type="protein sequence ID" value="GLU47241.1"/>
    <property type="molecule type" value="Genomic_DNA"/>
</dbReference>
<keyword evidence="2" id="KW-0808">Transferase</keyword>
<evidence type="ECO:0000313" key="2">
    <source>
        <dbReference type="EMBL" id="GLU47241.1"/>
    </source>
</evidence>
<dbReference type="PANTHER" id="PTHR43441:SF11">
    <property type="entry name" value="RIBOSOMAL-PROTEIN-SERINE ACETYLTRANSFERASE"/>
    <property type="match status" value="1"/>
</dbReference>